<reference evidence="2" key="1">
    <citation type="submission" date="2016-10" db="EMBL/GenBank/DDBJ databases">
        <authorList>
            <person name="Varghese N."/>
            <person name="Submissions S."/>
        </authorList>
    </citation>
    <scope>NUCLEOTIDE SEQUENCE [LARGE SCALE GENOMIC DNA]</scope>
    <source>
        <strain evidence="2">DSM 11005</strain>
    </source>
</reference>
<name>A0A1G6HT51_9FIRM</name>
<dbReference type="RefSeq" id="WP_093729000.1">
    <property type="nucleotide sequence ID" value="NZ_FMYW01000001.1"/>
</dbReference>
<dbReference type="Proteomes" id="UP000198943">
    <property type="component" value="Unassembled WGS sequence"/>
</dbReference>
<sequence>MKSDTDLDLVFKNAIGKKVTLNIEEPKKGVTKAEIDAAMQTVVENNVFNSTGGDLVEAVEGCLRTVTRDVVAE</sequence>
<proteinExistence type="predicted"/>
<organism evidence="1 2">
    <name type="scientific">Succiniclasticum ruminis</name>
    <dbReference type="NCBI Taxonomy" id="40841"/>
    <lineage>
        <taxon>Bacteria</taxon>
        <taxon>Bacillati</taxon>
        <taxon>Bacillota</taxon>
        <taxon>Negativicutes</taxon>
        <taxon>Acidaminococcales</taxon>
        <taxon>Acidaminococcaceae</taxon>
        <taxon>Succiniclasticum</taxon>
    </lineage>
</organism>
<dbReference type="Pfam" id="PF11148">
    <property type="entry name" value="DUF2922"/>
    <property type="match status" value="1"/>
</dbReference>
<keyword evidence="2" id="KW-1185">Reference proteome</keyword>
<evidence type="ECO:0008006" key="3">
    <source>
        <dbReference type="Google" id="ProtNLM"/>
    </source>
</evidence>
<dbReference type="EMBL" id="FMYW01000001">
    <property type="protein sequence ID" value="SDB97411.1"/>
    <property type="molecule type" value="Genomic_DNA"/>
</dbReference>
<dbReference type="AlphaFoldDB" id="A0A1G6HT51"/>
<protein>
    <recommendedName>
        <fullName evidence="3">DUF2922 domain-containing protein</fullName>
    </recommendedName>
</protein>
<dbReference type="InterPro" id="IPR021321">
    <property type="entry name" value="DUF2922"/>
</dbReference>
<dbReference type="OrthoDB" id="9795264at2"/>
<evidence type="ECO:0000313" key="1">
    <source>
        <dbReference type="EMBL" id="SDB97411.1"/>
    </source>
</evidence>
<accession>A0A1G6HT51</accession>
<evidence type="ECO:0000313" key="2">
    <source>
        <dbReference type="Proteomes" id="UP000198943"/>
    </source>
</evidence>
<gene>
    <name evidence="1" type="ORF">SAMN04487864_101231</name>
</gene>